<gene>
    <name evidence="2" type="ORF">P9271_00515</name>
</gene>
<comment type="caution">
    <text evidence="2">The sequence shown here is derived from an EMBL/GenBank/DDBJ whole genome shotgun (WGS) entry which is preliminary data.</text>
</comment>
<accession>A0ABU6NTY9</accession>
<proteinExistence type="predicted"/>
<dbReference type="RefSeq" id="WP_328014566.1">
    <property type="nucleotide sequence ID" value="NZ_JARTFS010000001.1"/>
</dbReference>
<protein>
    <recommendedName>
        <fullName evidence="4">DUF5082 domain-containing protein</fullName>
    </recommendedName>
</protein>
<feature type="coiled-coil region" evidence="1">
    <location>
        <begin position="2"/>
        <end position="29"/>
    </location>
</feature>
<evidence type="ECO:0008006" key="4">
    <source>
        <dbReference type="Google" id="ProtNLM"/>
    </source>
</evidence>
<dbReference type="EMBL" id="JARTFS010000001">
    <property type="protein sequence ID" value="MED4399842.1"/>
    <property type="molecule type" value="Genomic_DNA"/>
</dbReference>
<organism evidence="2 3">
    <name type="scientific">Metabacillus fastidiosus</name>
    <dbReference type="NCBI Taxonomy" id="1458"/>
    <lineage>
        <taxon>Bacteria</taxon>
        <taxon>Bacillati</taxon>
        <taxon>Bacillota</taxon>
        <taxon>Bacilli</taxon>
        <taxon>Bacillales</taxon>
        <taxon>Bacillaceae</taxon>
        <taxon>Metabacillus</taxon>
    </lineage>
</organism>
<evidence type="ECO:0000313" key="3">
    <source>
        <dbReference type="Proteomes" id="UP001342826"/>
    </source>
</evidence>
<dbReference type="Proteomes" id="UP001342826">
    <property type="component" value="Unassembled WGS sequence"/>
</dbReference>
<evidence type="ECO:0000256" key="1">
    <source>
        <dbReference type="SAM" id="Coils"/>
    </source>
</evidence>
<reference evidence="2 3" key="1">
    <citation type="submission" date="2023-03" db="EMBL/GenBank/DDBJ databases">
        <title>Bacillus Genome Sequencing.</title>
        <authorList>
            <person name="Dunlap C."/>
        </authorList>
    </citation>
    <scope>NUCLEOTIDE SEQUENCE [LARGE SCALE GENOMIC DNA]</scope>
    <source>
        <strain evidence="2 3">NRS-1717</strain>
    </source>
</reference>
<name>A0ABU6NTY9_9BACI</name>
<sequence>MIDILKQRIKMCENRIKANEEKLAAYNETADTSYRNMVRTGGTSMLAVNELLMENTEVCLCEGLIIGLQSELDTLKGLLATAEMLERNVIAS</sequence>
<keyword evidence="3" id="KW-1185">Reference proteome</keyword>
<evidence type="ECO:0000313" key="2">
    <source>
        <dbReference type="EMBL" id="MED4399842.1"/>
    </source>
</evidence>
<keyword evidence="1" id="KW-0175">Coiled coil</keyword>